<sequence length="160" mass="16925">MSVSVGLSAGPGLVDDGRLADAGDQAGQPDPKVRARAQKRSFSADYKLAILAEYEATSPGAKGAILRRERLYAAHIALWRRARNAGALAELSRPIGRPPADARDTELAELRAKNGRLERELAKAQLVIDVQGKLHALLETLSGSAPADNGVPVSSRRPSG</sequence>
<feature type="region of interest" description="Disordered" evidence="2">
    <location>
        <begin position="1"/>
        <end position="37"/>
    </location>
</feature>
<evidence type="ECO:0008006" key="5">
    <source>
        <dbReference type="Google" id="ProtNLM"/>
    </source>
</evidence>
<dbReference type="EMBL" id="FLUV01001358">
    <property type="protein sequence ID" value="SBW22863.1"/>
    <property type="molecule type" value="Genomic_DNA"/>
</dbReference>
<feature type="coiled-coil region" evidence="1">
    <location>
        <begin position="100"/>
        <end position="127"/>
    </location>
</feature>
<organism evidence="3 4">
    <name type="scientific">Candidatus Protofrankia californiensis</name>
    <dbReference type="NCBI Taxonomy" id="1839754"/>
    <lineage>
        <taxon>Bacteria</taxon>
        <taxon>Bacillati</taxon>
        <taxon>Actinomycetota</taxon>
        <taxon>Actinomycetes</taxon>
        <taxon>Frankiales</taxon>
        <taxon>Frankiaceae</taxon>
        <taxon>Protofrankia</taxon>
    </lineage>
</organism>
<gene>
    <name evidence="3" type="ORF">FDG2_3232</name>
</gene>
<evidence type="ECO:0000256" key="1">
    <source>
        <dbReference type="SAM" id="Coils"/>
    </source>
</evidence>
<dbReference type="AlphaFoldDB" id="A0A1C3NZ71"/>
<reference evidence="4" key="1">
    <citation type="submission" date="2016-02" db="EMBL/GenBank/DDBJ databases">
        <authorList>
            <person name="Wibberg D."/>
        </authorList>
    </citation>
    <scope>NUCLEOTIDE SEQUENCE [LARGE SCALE GENOMIC DNA]</scope>
</reference>
<evidence type="ECO:0000313" key="3">
    <source>
        <dbReference type="EMBL" id="SBW22863.1"/>
    </source>
</evidence>
<dbReference type="Proteomes" id="UP000199013">
    <property type="component" value="Unassembled WGS sequence"/>
</dbReference>
<proteinExistence type="predicted"/>
<evidence type="ECO:0000256" key="2">
    <source>
        <dbReference type="SAM" id="MobiDB-lite"/>
    </source>
</evidence>
<feature type="region of interest" description="Disordered" evidence="2">
    <location>
        <begin position="141"/>
        <end position="160"/>
    </location>
</feature>
<keyword evidence="1" id="KW-0175">Coiled coil</keyword>
<accession>A0A1C3NZ71</accession>
<protein>
    <recommendedName>
        <fullName evidence="5">Transposase</fullName>
    </recommendedName>
</protein>
<name>A0A1C3NZ71_9ACTN</name>
<evidence type="ECO:0000313" key="4">
    <source>
        <dbReference type="Proteomes" id="UP000199013"/>
    </source>
</evidence>
<keyword evidence="4" id="KW-1185">Reference proteome</keyword>